<keyword evidence="1" id="KW-0175">Coiled coil</keyword>
<keyword evidence="4" id="KW-1185">Reference proteome</keyword>
<organism evidence="3 4">
    <name type="scientific">Calycina marina</name>
    <dbReference type="NCBI Taxonomy" id="1763456"/>
    <lineage>
        <taxon>Eukaryota</taxon>
        <taxon>Fungi</taxon>
        <taxon>Dikarya</taxon>
        <taxon>Ascomycota</taxon>
        <taxon>Pezizomycotina</taxon>
        <taxon>Leotiomycetes</taxon>
        <taxon>Helotiales</taxon>
        <taxon>Pezizellaceae</taxon>
        <taxon>Calycina</taxon>
    </lineage>
</organism>
<feature type="coiled-coil region" evidence="1">
    <location>
        <begin position="43"/>
        <end position="119"/>
    </location>
</feature>
<gene>
    <name evidence="3" type="ORF">BJ878DRAFT_503467</name>
</gene>
<dbReference type="AlphaFoldDB" id="A0A9P8CFB7"/>
<feature type="region of interest" description="Disordered" evidence="2">
    <location>
        <begin position="526"/>
        <end position="567"/>
    </location>
</feature>
<feature type="coiled-coil region" evidence="1">
    <location>
        <begin position="161"/>
        <end position="252"/>
    </location>
</feature>
<evidence type="ECO:0000313" key="4">
    <source>
        <dbReference type="Proteomes" id="UP000887226"/>
    </source>
</evidence>
<feature type="compositionally biased region" description="Basic and acidic residues" evidence="2">
    <location>
        <begin position="456"/>
        <end position="468"/>
    </location>
</feature>
<sequence length="782" mass="87714">MNSSISFNDDEHIESYISTSQSLGFAYQQTLRNADSIIKEEAARRLRLKLMLLDGENEEIQEKLSLAEDRVDGMEQQCEYLRSQLDSVQEEARRGATELRLQNRELENAKAELTSMNGVTIDSTKVLTEKLALSRELSTIRPELEHLRSQSTHQQRLLSEKLALQRQVSTLEVEIETEKRASKRAMDKSQNTDKELDLLQQQLEDTKKELVREKQERARDLKEAANKWDEDRQAMQQQMEILREEIAGGRKDKELVRKLAAKELETAKRMNMLAQGKAVEDEQFRQLRQRVEDLQAELVVERSGSEKAREAAAKELGAEKRALKGAEKGNSKRIQQLHQQVEELQEQLAANGNEAEESRRFMEKQLEAEKRVSKRAVNSVNTDVQVSELQQAVEELKAELAGEKLREEEIRQAAEKKPETAKHISKHAAEKQGTTSEQRGQELQQQLDELQDMLSQEKREKEKIRKEAEEEINASETRKTVLESKLDQMKTKFRSTKDELKECQAELVEVRTAAMKVPEAVKTGAATKISRKKSGVEMSDDITIGTPGGAVNRRKRAPLRKSRMDQTLAGEKSMFSITPFLNRTVNMAMDSPIQEDDEALVQEPSVLPKSYATDVEISVSAVTTTEPPATIVPKPKAKKSAVEKKALGEVRSGDTVKKPATKKRAGGSLEQVTEEVDENREPASTALTAKSVETKTKAKPTTKALLAIIEEAEPKKKKRKLVGGSKTLFDEDDGESTKRPAKVTLGPSRMMGKGGLLGPKGVFGGFSPLKKDRRGVGASFLG</sequence>
<evidence type="ECO:0000313" key="3">
    <source>
        <dbReference type="EMBL" id="KAG9245008.1"/>
    </source>
</evidence>
<dbReference type="OrthoDB" id="20105at2759"/>
<feature type="compositionally biased region" description="Basic residues" evidence="2">
    <location>
        <begin position="552"/>
        <end position="561"/>
    </location>
</feature>
<dbReference type="EMBL" id="MU253870">
    <property type="protein sequence ID" value="KAG9245008.1"/>
    <property type="molecule type" value="Genomic_DNA"/>
</dbReference>
<name>A0A9P8CFB7_9HELO</name>
<dbReference type="Proteomes" id="UP000887226">
    <property type="component" value="Unassembled WGS sequence"/>
</dbReference>
<proteinExistence type="predicted"/>
<reference evidence="3" key="1">
    <citation type="journal article" date="2021" name="IMA Fungus">
        <title>Genomic characterization of three marine fungi, including Emericellopsis atlantica sp. nov. with signatures of a generalist lifestyle and marine biomass degradation.</title>
        <authorList>
            <person name="Hagestad O.C."/>
            <person name="Hou L."/>
            <person name="Andersen J.H."/>
            <person name="Hansen E.H."/>
            <person name="Altermark B."/>
            <person name="Li C."/>
            <person name="Kuhnert E."/>
            <person name="Cox R.J."/>
            <person name="Crous P.W."/>
            <person name="Spatafora J.W."/>
            <person name="Lail K."/>
            <person name="Amirebrahimi M."/>
            <person name="Lipzen A."/>
            <person name="Pangilinan J."/>
            <person name="Andreopoulos W."/>
            <person name="Hayes R.D."/>
            <person name="Ng V."/>
            <person name="Grigoriev I.V."/>
            <person name="Jackson S.A."/>
            <person name="Sutton T.D.S."/>
            <person name="Dobson A.D.W."/>
            <person name="Rama T."/>
        </authorList>
    </citation>
    <scope>NUCLEOTIDE SEQUENCE</scope>
    <source>
        <strain evidence="3">TRa3180A</strain>
    </source>
</reference>
<protein>
    <submittedName>
        <fullName evidence="3">Uncharacterized protein</fullName>
    </submittedName>
</protein>
<comment type="caution">
    <text evidence="3">The sequence shown here is derived from an EMBL/GenBank/DDBJ whole genome shotgun (WGS) entry which is preliminary data.</text>
</comment>
<evidence type="ECO:0000256" key="2">
    <source>
        <dbReference type="SAM" id="MobiDB-lite"/>
    </source>
</evidence>
<feature type="region of interest" description="Disordered" evidence="2">
    <location>
        <begin position="716"/>
        <end position="756"/>
    </location>
</feature>
<feature type="region of interest" description="Disordered" evidence="2">
    <location>
        <begin position="411"/>
        <end position="442"/>
    </location>
</feature>
<feature type="compositionally biased region" description="Basic and acidic residues" evidence="2">
    <location>
        <begin position="411"/>
        <end position="430"/>
    </location>
</feature>
<feature type="region of interest" description="Disordered" evidence="2">
    <location>
        <begin position="456"/>
        <end position="476"/>
    </location>
</feature>
<accession>A0A9P8CFB7</accession>
<feature type="coiled-coil region" evidence="1">
    <location>
        <begin position="327"/>
        <end position="354"/>
    </location>
</feature>
<feature type="region of interest" description="Disordered" evidence="2">
    <location>
        <begin position="627"/>
        <end position="696"/>
    </location>
</feature>
<evidence type="ECO:0000256" key="1">
    <source>
        <dbReference type="SAM" id="Coils"/>
    </source>
</evidence>
<feature type="compositionally biased region" description="Basic and acidic residues" evidence="2">
    <location>
        <begin position="640"/>
        <end position="657"/>
    </location>
</feature>